<feature type="compositionally biased region" description="Pro residues" evidence="1">
    <location>
        <begin position="76"/>
        <end position="99"/>
    </location>
</feature>
<feature type="region of interest" description="Disordered" evidence="1">
    <location>
        <begin position="61"/>
        <end position="106"/>
    </location>
</feature>
<gene>
    <name evidence="2" type="ORF">OG367_13725</name>
</gene>
<organism evidence="2 3">
    <name type="scientific">Streptomyces anulatus</name>
    <name type="common">Streptomyces chrysomallus</name>
    <dbReference type="NCBI Taxonomy" id="1892"/>
    <lineage>
        <taxon>Bacteria</taxon>
        <taxon>Bacillati</taxon>
        <taxon>Actinomycetota</taxon>
        <taxon>Actinomycetes</taxon>
        <taxon>Kitasatosporales</taxon>
        <taxon>Streptomycetaceae</taxon>
        <taxon>Streptomyces</taxon>
    </lineage>
</organism>
<dbReference type="RefSeq" id="WP_329356005.1">
    <property type="nucleotide sequence ID" value="NZ_CP108640.1"/>
</dbReference>
<name>A0ABZ1ZIN9_STRAQ</name>
<evidence type="ECO:0000313" key="2">
    <source>
        <dbReference type="EMBL" id="WUX37233.1"/>
    </source>
</evidence>
<reference evidence="2" key="1">
    <citation type="submission" date="2022-10" db="EMBL/GenBank/DDBJ databases">
        <title>The complete genomes of actinobacterial strains from the NBC collection.</title>
        <authorList>
            <person name="Joergensen T.S."/>
            <person name="Alvarez Arevalo M."/>
            <person name="Sterndorff E.B."/>
            <person name="Faurdal D."/>
            <person name="Vuksanovic O."/>
            <person name="Mourched A.-S."/>
            <person name="Charusanti P."/>
            <person name="Shaw S."/>
            <person name="Blin K."/>
            <person name="Weber T."/>
        </authorList>
    </citation>
    <scope>NUCLEOTIDE SEQUENCE</scope>
    <source>
        <strain evidence="2">NBC_01436</strain>
    </source>
</reference>
<evidence type="ECO:0000313" key="3">
    <source>
        <dbReference type="Proteomes" id="UP001431926"/>
    </source>
</evidence>
<evidence type="ECO:0000256" key="1">
    <source>
        <dbReference type="SAM" id="MobiDB-lite"/>
    </source>
</evidence>
<keyword evidence="3" id="KW-1185">Reference proteome</keyword>
<dbReference type="Gene3D" id="1.10.1220.10">
    <property type="entry name" value="Met repressor-like"/>
    <property type="match status" value="1"/>
</dbReference>
<dbReference type="SUPFAM" id="SSF47598">
    <property type="entry name" value="Ribbon-helix-helix"/>
    <property type="match status" value="1"/>
</dbReference>
<dbReference type="InterPro" id="IPR013321">
    <property type="entry name" value="Arc_rbn_hlx_hlx"/>
</dbReference>
<sequence>MTDQTPPRRTPASRPQQRKQMLLRLDPAVHDALARWASDELRSANAQIEFLLRRALAEAGRLPGAARPIARRGRPPKQPPEGQGPPPEPGAGTPRPPPGADAQDTL</sequence>
<dbReference type="InterPro" id="IPR010985">
    <property type="entry name" value="Ribbon_hlx_hlx"/>
</dbReference>
<evidence type="ECO:0008006" key="4">
    <source>
        <dbReference type="Google" id="ProtNLM"/>
    </source>
</evidence>
<dbReference type="Proteomes" id="UP001431926">
    <property type="component" value="Chromosome"/>
</dbReference>
<proteinExistence type="predicted"/>
<dbReference type="EMBL" id="CP109491">
    <property type="protein sequence ID" value="WUX37233.1"/>
    <property type="molecule type" value="Genomic_DNA"/>
</dbReference>
<accession>A0ABZ1ZIN9</accession>
<protein>
    <recommendedName>
        <fullName evidence="4">Toxin-antitoxin system HicB family antitoxin</fullName>
    </recommendedName>
</protein>